<feature type="compositionally biased region" description="Basic and acidic residues" evidence="1">
    <location>
        <begin position="51"/>
        <end position="68"/>
    </location>
</feature>
<proteinExistence type="predicted"/>
<evidence type="ECO:0000313" key="2">
    <source>
        <dbReference type="EMBL" id="KIM26802.1"/>
    </source>
</evidence>
<dbReference type="Proteomes" id="UP000054097">
    <property type="component" value="Unassembled WGS sequence"/>
</dbReference>
<gene>
    <name evidence="2" type="ORF">M408DRAFT_177852</name>
</gene>
<protein>
    <submittedName>
        <fullName evidence="2">Uncharacterized protein</fullName>
    </submittedName>
</protein>
<feature type="region of interest" description="Disordered" evidence="1">
    <location>
        <begin position="51"/>
        <end position="100"/>
    </location>
</feature>
<dbReference type="AlphaFoldDB" id="A0A0C2XCB1"/>
<dbReference type="HOGENOM" id="CLU_2307790_0_0_1"/>
<name>A0A0C2XCB1_SERVB</name>
<keyword evidence="3" id="KW-1185">Reference proteome</keyword>
<feature type="compositionally biased region" description="Polar residues" evidence="1">
    <location>
        <begin position="74"/>
        <end position="84"/>
    </location>
</feature>
<sequence length="100" mass="11746">MRANKRRHKFTWFLILAPKSLQNTMRSSIGEIISKMWDLHCHERLLAKRKLGSSEDERDGRQILERITDGGLPPTQSESSNSPMNRRPSCFAYRRHMGHR</sequence>
<dbReference type="EMBL" id="KN824303">
    <property type="protein sequence ID" value="KIM26802.1"/>
    <property type="molecule type" value="Genomic_DNA"/>
</dbReference>
<reference evidence="3" key="2">
    <citation type="submission" date="2015-01" db="EMBL/GenBank/DDBJ databases">
        <title>Evolutionary Origins and Diversification of the Mycorrhizal Mutualists.</title>
        <authorList>
            <consortium name="DOE Joint Genome Institute"/>
            <consortium name="Mycorrhizal Genomics Consortium"/>
            <person name="Kohler A."/>
            <person name="Kuo A."/>
            <person name="Nagy L.G."/>
            <person name="Floudas D."/>
            <person name="Copeland A."/>
            <person name="Barry K.W."/>
            <person name="Cichocki N."/>
            <person name="Veneault-Fourrey C."/>
            <person name="LaButti K."/>
            <person name="Lindquist E.A."/>
            <person name="Lipzen A."/>
            <person name="Lundell T."/>
            <person name="Morin E."/>
            <person name="Murat C."/>
            <person name="Riley R."/>
            <person name="Ohm R."/>
            <person name="Sun H."/>
            <person name="Tunlid A."/>
            <person name="Henrissat B."/>
            <person name="Grigoriev I.V."/>
            <person name="Hibbett D.S."/>
            <person name="Martin F."/>
        </authorList>
    </citation>
    <scope>NUCLEOTIDE SEQUENCE [LARGE SCALE GENOMIC DNA]</scope>
    <source>
        <strain evidence="3">MAFF 305830</strain>
    </source>
</reference>
<organism evidence="2 3">
    <name type="scientific">Serendipita vermifera MAFF 305830</name>
    <dbReference type="NCBI Taxonomy" id="933852"/>
    <lineage>
        <taxon>Eukaryota</taxon>
        <taxon>Fungi</taxon>
        <taxon>Dikarya</taxon>
        <taxon>Basidiomycota</taxon>
        <taxon>Agaricomycotina</taxon>
        <taxon>Agaricomycetes</taxon>
        <taxon>Sebacinales</taxon>
        <taxon>Serendipitaceae</taxon>
        <taxon>Serendipita</taxon>
    </lineage>
</organism>
<evidence type="ECO:0000313" key="3">
    <source>
        <dbReference type="Proteomes" id="UP000054097"/>
    </source>
</evidence>
<evidence type="ECO:0000256" key="1">
    <source>
        <dbReference type="SAM" id="MobiDB-lite"/>
    </source>
</evidence>
<accession>A0A0C2XCB1</accession>
<reference evidence="2 3" key="1">
    <citation type="submission" date="2014-04" db="EMBL/GenBank/DDBJ databases">
        <authorList>
            <consortium name="DOE Joint Genome Institute"/>
            <person name="Kuo A."/>
            <person name="Zuccaro A."/>
            <person name="Kohler A."/>
            <person name="Nagy L.G."/>
            <person name="Floudas D."/>
            <person name="Copeland A."/>
            <person name="Barry K.W."/>
            <person name="Cichocki N."/>
            <person name="Veneault-Fourrey C."/>
            <person name="LaButti K."/>
            <person name="Lindquist E.A."/>
            <person name="Lipzen A."/>
            <person name="Lundell T."/>
            <person name="Morin E."/>
            <person name="Murat C."/>
            <person name="Sun H."/>
            <person name="Tunlid A."/>
            <person name="Henrissat B."/>
            <person name="Grigoriev I.V."/>
            <person name="Hibbett D.S."/>
            <person name="Martin F."/>
            <person name="Nordberg H.P."/>
            <person name="Cantor M.N."/>
            <person name="Hua S.X."/>
        </authorList>
    </citation>
    <scope>NUCLEOTIDE SEQUENCE [LARGE SCALE GENOMIC DNA]</scope>
    <source>
        <strain evidence="2 3">MAFF 305830</strain>
    </source>
</reference>